<sequence length="197" mass="22066">MANTKQNGTNLQESIVSTNEQIRQTIERNITNTQILNEIQAYLPKKKHAFSFVLSNDKKFGVFSWNTGKNDFPIKNIGLYVNNNKVVPTSLYGNPINYDRIYTIQNELGPPSYILGGFEDPSKTPHSYHLSAYLIRGGGIEETQAFPNGESTITLRCDGNDLEKCLKTKNGSLVSDSLYMAIAQQTISIENGEYVFD</sequence>
<gene>
    <name evidence="1" type="ORF">ACFSJE_01860</name>
</gene>
<dbReference type="RefSeq" id="WP_379829276.1">
    <property type="nucleotide sequence ID" value="NZ_JBHUHU010000001.1"/>
</dbReference>
<organism evidence="1 2">
    <name type="scientific">Flagellimonas iocasae</name>
    <dbReference type="NCBI Taxonomy" id="2055905"/>
    <lineage>
        <taxon>Bacteria</taxon>
        <taxon>Pseudomonadati</taxon>
        <taxon>Bacteroidota</taxon>
        <taxon>Flavobacteriia</taxon>
        <taxon>Flavobacteriales</taxon>
        <taxon>Flavobacteriaceae</taxon>
        <taxon>Flagellimonas</taxon>
    </lineage>
</organism>
<dbReference type="EMBL" id="JBHUHU010000001">
    <property type="protein sequence ID" value="MFD2098500.1"/>
    <property type="molecule type" value="Genomic_DNA"/>
</dbReference>
<proteinExistence type="predicted"/>
<keyword evidence="2" id="KW-1185">Reference proteome</keyword>
<accession>A0ABW4XUH2</accession>
<name>A0ABW4XUH2_9FLAO</name>
<evidence type="ECO:0000313" key="1">
    <source>
        <dbReference type="EMBL" id="MFD2098500.1"/>
    </source>
</evidence>
<evidence type="ECO:0000313" key="2">
    <source>
        <dbReference type="Proteomes" id="UP001597342"/>
    </source>
</evidence>
<reference evidence="2" key="1">
    <citation type="journal article" date="2019" name="Int. J. Syst. Evol. Microbiol.">
        <title>The Global Catalogue of Microorganisms (GCM) 10K type strain sequencing project: providing services to taxonomists for standard genome sequencing and annotation.</title>
        <authorList>
            <consortium name="The Broad Institute Genomics Platform"/>
            <consortium name="The Broad Institute Genome Sequencing Center for Infectious Disease"/>
            <person name="Wu L."/>
            <person name="Ma J."/>
        </authorList>
    </citation>
    <scope>NUCLEOTIDE SEQUENCE [LARGE SCALE GENOMIC DNA]</scope>
    <source>
        <strain evidence="2">JCM 3389</strain>
    </source>
</reference>
<protein>
    <submittedName>
        <fullName evidence="1">Uncharacterized protein</fullName>
    </submittedName>
</protein>
<dbReference type="Proteomes" id="UP001597342">
    <property type="component" value="Unassembled WGS sequence"/>
</dbReference>
<comment type="caution">
    <text evidence="1">The sequence shown here is derived from an EMBL/GenBank/DDBJ whole genome shotgun (WGS) entry which is preliminary data.</text>
</comment>